<evidence type="ECO:0000313" key="2">
    <source>
        <dbReference type="EMBL" id="QZD92872.1"/>
    </source>
</evidence>
<reference evidence="2 3" key="1">
    <citation type="submission" date="2021-08" db="EMBL/GenBank/DDBJ databases">
        <title>Comparative Genomics Analysis of the Genus Qipengyuania Reveals Extensive Genetic Diversity and Metabolic Versatility, Including the Description of Fifteen Novel Species.</title>
        <authorList>
            <person name="Liu Y."/>
        </authorList>
    </citation>
    <scope>NUCLEOTIDE SEQUENCE [LARGE SCALE GENOMIC DNA]</scope>
    <source>
        <strain evidence="2 3">1NDW3</strain>
    </source>
</reference>
<proteinExistence type="predicted"/>
<organism evidence="2 3">
    <name type="scientific">Qipengyuania xiapuensis</name>
    <dbReference type="NCBI Taxonomy" id="2867236"/>
    <lineage>
        <taxon>Bacteria</taxon>
        <taxon>Pseudomonadati</taxon>
        <taxon>Pseudomonadota</taxon>
        <taxon>Alphaproteobacteria</taxon>
        <taxon>Sphingomonadales</taxon>
        <taxon>Erythrobacteraceae</taxon>
        <taxon>Qipengyuania</taxon>
    </lineage>
</organism>
<dbReference type="InterPro" id="IPR001173">
    <property type="entry name" value="Glyco_trans_2-like"/>
</dbReference>
<keyword evidence="3" id="KW-1185">Reference proteome</keyword>
<feature type="domain" description="Glycosyltransferase 2-like" evidence="1">
    <location>
        <begin position="6"/>
        <end position="125"/>
    </location>
</feature>
<name>A0ABX8ZZ44_9SPHN</name>
<evidence type="ECO:0000313" key="3">
    <source>
        <dbReference type="Proteomes" id="UP000824300"/>
    </source>
</evidence>
<sequence>MKTDISIVIVTYNSQEFIRRCLTSVLENRPRRSHRIVVVDNASSDETASIVRAEFPQVELVCLPENVGFGRGNNAGFEHAPARFYYCHNADAYLQANVLDPAIDLFDADPKLGVVGLPLVFPDFSPQTSAYSASTPLKWALQGLGIGALVKKLVEGNPEGLAARVLGKHRLGRTFVATHAEGGSTDIEQPPAEDVDWVCGAAMIIRDAAIEEVGHAFDPDIFMYGEDEELCLRASRNGWKVKKANVTPVIHEFGWGKSVKASRKVVDLKFDGLRVFIDKTYRDRPISRLAMHAMLRMKYMTWKARSAG</sequence>
<dbReference type="InterPro" id="IPR029044">
    <property type="entry name" value="Nucleotide-diphossugar_trans"/>
</dbReference>
<dbReference type="EMBL" id="CP081296">
    <property type="protein sequence ID" value="QZD92872.1"/>
    <property type="molecule type" value="Genomic_DNA"/>
</dbReference>
<gene>
    <name evidence="2" type="ORF">K3162_02185</name>
</gene>
<dbReference type="RefSeq" id="WP_221428568.1">
    <property type="nucleotide sequence ID" value="NZ_CP081296.1"/>
</dbReference>
<evidence type="ECO:0000259" key="1">
    <source>
        <dbReference type="Pfam" id="PF00535"/>
    </source>
</evidence>
<dbReference type="SUPFAM" id="SSF53448">
    <property type="entry name" value="Nucleotide-diphospho-sugar transferases"/>
    <property type="match status" value="1"/>
</dbReference>
<dbReference type="Proteomes" id="UP000824300">
    <property type="component" value="Chromosome"/>
</dbReference>
<accession>A0ABX8ZZ44</accession>
<dbReference type="Pfam" id="PF00535">
    <property type="entry name" value="Glycos_transf_2"/>
    <property type="match status" value="1"/>
</dbReference>
<dbReference type="CDD" id="cd04186">
    <property type="entry name" value="GT_2_like_c"/>
    <property type="match status" value="1"/>
</dbReference>
<dbReference type="Gene3D" id="3.90.550.10">
    <property type="entry name" value="Spore Coat Polysaccharide Biosynthesis Protein SpsA, Chain A"/>
    <property type="match status" value="1"/>
</dbReference>
<dbReference type="PANTHER" id="PTHR43179:SF7">
    <property type="entry name" value="RHAMNOSYLTRANSFERASE WBBL"/>
    <property type="match status" value="1"/>
</dbReference>
<protein>
    <submittedName>
        <fullName evidence="2">Glycosyltransferase family 2 protein</fullName>
    </submittedName>
</protein>
<dbReference type="PANTHER" id="PTHR43179">
    <property type="entry name" value="RHAMNOSYLTRANSFERASE WBBL"/>
    <property type="match status" value="1"/>
</dbReference>